<dbReference type="GO" id="GO:0005886">
    <property type="term" value="C:plasma membrane"/>
    <property type="evidence" value="ECO:0007669"/>
    <property type="project" value="UniProtKB-SubCell"/>
</dbReference>
<organism evidence="9 10">
    <name type="scientific">Pseudorhodoplanes sinuspersici</name>
    <dbReference type="NCBI Taxonomy" id="1235591"/>
    <lineage>
        <taxon>Bacteria</taxon>
        <taxon>Pseudomonadati</taxon>
        <taxon>Pseudomonadota</taxon>
        <taxon>Alphaproteobacteria</taxon>
        <taxon>Hyphomicrobiales</taxon>
        <taxon>Pseudorhodoplanes</taxon>
    </lineage>
</organism>
<evidence type="ECO:0000256" key="4">
    <source>
        <dbReference type="ARBA" id="ARBA00022692"/>
    </source>
</evidence>
<keyword evidence="5" id="KW-0029">Amino-acid transport</keyword>
<gene>
    <name evidence="9" type="ORF">CAK95_17445</name>
</gene>
<dbReference type="AlphaFoldDB" id="A0A1W6ZTF8"/>
<sequence>MPTDIYFNVAISGLLTGLIYGLSALGLSVIFGVIRIVNFAHGELMVLGMFVTLVLFRQLGIDPLLAIPVVAVALFGFGYLLQDWVVRRVAHLHDYFQFLLMAAIAVMLIAVCLMVFGPDAQGVNVSYAYDSFAVGPLIIDKVRVYAGIAALVASAAMFAFFKYTDTGKAIRACGDNYTGALVVGLNVRHLFALTFAIGCACIGAAGAIMLLIVDVHPYLGPPYTLLAFIVVILGGMGSLPGALLGGILIGMSEAMAGILLQPSLKTAFSFGLLILVLLFRPQGLLGKVQR</sequence>
<dbReference type="Pfam" id="PF02653">
    <property type="entry name" value="BPD_transp_2"/>
    <property type="match status" value="1"/>
</dbReference>
<dbReference type="Proteomes" id="UP000194137">
    <property type="component" value="Chromosome"/>
</dbReference>
<evidence type="ECO:0000256" key="3">
    <source>
        <dbReference type="ARBA" id="ARBA00022475"/>
    </source>
</evidence>
<evidence type="ECO:0000256" key="2">
    <source>
        <dbReference type="ARBA" id="ARBA00022448"/>
    </source>
</evidence>
<dbReference type="GO" id="GO:0022857">
    <property type="term" value="F:transmembrane transporter activity"/>
    <property type="evidence" value="ECO:0007669"/>
    <property type="project" value="InterPro"/>
</dbReference>
<evidence type="ECO:0000256" key="8">
    <source>
        <dbReference type="ARBA" id="ARBA00037998"/>
    </source>
</evidence>
<evidence type="ECO:0000256" key="1">
    <source>
        <dbReference type="ARBA" id="ARBA00004651"/>
    </source>
</evidence>
<comment type="similarity">
    <text evidence="8">Belongs to the binding-protein-dependent transport system permease family. LivHM subfamily.</text>
</comment>
<keyword evidence="7" id="KW-0472">Membrane</keyword>
<keyword evidence="3" id="KW-1003">Cell membrane</keyword>
<dbReference type="OrthoDB" id="153121at2"/>
<dbReference type="RefSeq" id="WP_086089059.1">
    <property type="nucleotide sequence ID" value="NZ_CP021112.1"/>
</dbReference>
<dbReference type="KEGG" id="psin:CAK95_17445"/>
<dbReference type="GO" id="GO:0006865">
    <property type="term" value="P:amino acid transport"/>
    <property type="evidence" value="ECO:0007669"/>
    <property type="project" value="UniProtKB-KW"/>
</dbReference>
<dbReference type="InterPro" id="IPR001851">
    <property type="entry name" value="ABC_transp_permease"/>
</dbReference>
<evidence type="ECO:0000256" key="5">
    <source>
        <dbReference type="ARBA" id="ARBA00022970"/>
    </source>
</evidence>
<keyword evidence="4" id="KW-0812">Transmembrane</keyword>
<dbReference type="PANTHER" id="PTHR11795:SF445">
    <property type="entry name" value="AMINO ACID ABC TRANSPORTER PERMEASE PROTEIN"/>
    <property type="match status" value="1"/>
</dbReference>
<dbReference type="PANTHER" id="PTHR11795">
    <property type="entry name" value="BRANCHED-CHAIN AMINO ACID TRANSPORT SYSTEM PERMEASE PROTEIN LIVH"/>
    <property type="match status" value="1"/>
</dbReference>
<dbReference type="STRING" id="1235591.CAK95_17445"/>
<evidence type="ECO:0000256" key="6">
    <source>
        <dbReference type="ARBA" id="ARBA00022989"/>
    </source>
</evidence>
<accession>A0A1W6ZTF8</accession>
<evidence type="ECO:0000256" key="7">
    <source>
        <dbReference type="ARBA" id="ARBA00023136"/>
    </source>
</evidence>
<evidence type="ECO:0000313" key="9">
    <source>
        <dbReference type="EMBL" id="ARQ00664.1"/>
    </source>
</evidence>
<evidence type="ECO:0000313" key="10">
    <source>
        <dbReference type="Proteomes" id="UP000194137"/>
    </source>
</evidence>
<dbReference type="InterPro" id="IPR052157">
    <property type="entry name" value="BCAA_transport_permease"/>
</dbReference>
<comment type="subcellular location">
    <subcellularLocation>
        <location evidence="1">Cell membrane</location>
        <topology evidence="1">Multi-pass membrane protein</topology>
    </subcellularLocation>
</comment>
<protein>
    <submittedName>
        <fullName evidence="9">Branched-chain amino acid ABC transporter permease</fullName>
    </submittedName>
</protein>
<reference evidence="9 10" key="1">
    <citation type="submission" date="2017-05" db="EMBL/GenBank/DDBJ databases">
        <title>Full genome sequence of Pseudorhodoplanes sinuspersici.</title>
        <authorList>
            <person name="Dastgheib S.M.M."/>
            <person name="Shavandi M."/>
            <person name="Tirandaz H."/>
        </authorList>
    </citation>
    <scope>NUCLEOTIDE SEQUENCE [LARGE SCALE GENOMIC DNA]</scope>
    <source>
        <strain evidence="9 10">RIPI110</strain>
    </source>
</reference>
<dbReference type="CDD" id="cd06582">
    <property type="entry name" value="TM_PBP1_LivH_like"/>
    <property type="match status" value="1"/>
</dbReference>
<name>A0A1W6ZTF8_9HYPH</name>
<keyword evidence="2" id="KW-0813">Transport</keyword>
<keyword evidence="10" id="KW-1185">Reference proteome</keyword>
<keyword evidence="6" id="KW-1133">Transmembrane helix</keyword>
<dbReference type="EMBL" id="CP021112">
    <property type="protein sequence ID" value="ARQ00664.1"/>
    <property type="molecule type" value="Genomic_DNA"/>
</dbReference>
<proteinExistence type="inferred from homology"/>